<protein>
    <submittedName>
        <fullName evidence="1">DUF3891 family protein</fullName>
    </submittedName>
</protein>
<dbReference type="RefSeq" id="WP_377351767.1">
    <property type="nucleotide sequence ID" value="NZ_JBHLTP010000024.1"/>
</dbReference>
<comment type="caution">
    <text evidence="1">The sequence shown here is derived from an EMBL/GenBank/DDBJ whole genome shotgun (WGS) entry which is preliminary data.</text>
</comment>
<proteinExistence type="predicted"/>
<evidence type="ECO:0000313" key="1">
    <source>
        <dbReference type="EMBL" id="MFC0525925.1"/>
    </source>
</evidence>
<dbReference type="InterPro" id="IPR024992">
    <property type="entry name" value="DUF3891"/>
</dbReference>
<gene>
    <name evidence="1" type="ORF">ACFFGV_20320</name>
</gene>
<organism evidence="1 2">
    <name type="scientific">Pontibacillus salicampi</name>
    <dbReference type="NCBI Taxonomy" id="1449801"/>
    <lineage>
        <taxon>Bacteria</taxon>
        <taxon>Bacillati</taxon>
        <taxon>Bacillota</taxon>
        <taxon>Bacilli</taxon>
        <taxon>Bacillales</taxon>
        <taxon>Bacillaceae</taxon>
        <taxon>Pontibacillus</taxon>
    </lineage>
</organism>
<keyword evidence="2" id="KW-1185">Reference proteome</keyword>
<reference evidence="1 2" key="1">
    <citation type="submission" date="2024-09" db="EMBL/GenBank/DDBJ databases">
        <authorList>
            <person name="Sun Q."/>
            <person name="Mori K."/>
        </authorList>
    </citation>
    <scope>NUCLEOTIDE SEQUENCE [LARGE SCALE GENOMIC DNA]</scope>
    <source>
        <strain evidence="1 2">NCAIM B.02529</strain>
    </source>
</reference>
<accession>A0ABV6LU46</accession>
<sequence length="254" mass="29152">MIVVKEEDRLLLFDQHLHALASGVIGKNWGEASLPLPQQKESVEYAVANHDRGWIPLDQHPVWNEEKGQPFSFMDYPMEEKVKRYQEGVDAVEEKDDYSALLCSMHYCSFFPNSPSDTASKTFLKNESERQARLRAKLDVGITNEAIDYHFQMLQFCDDLSLYCCMNQPGVTKDRELSWFKNGFRQAFPEAPEGLIAHYIQEEKVSISPFPLQQSVTLHIPYRLVMLSTINEIGWEEAWKGAPSHIRTVSLVPA</sequence>
<dbReference type="Pfam" id="PF13030">
    <property type="entry name" value="DUF3891"/>
    <property type="match status" value="1"/>
</dbReference>
<dbReference type="EMBL" id="JBHLTP010000024">
    <property type="protein sequence ID" value="MFC0525925.1"/>
    <property type="molecule type" value="Genomic_DNA"/>
</dbReference>
<evidence type="ECO:0000313" key="2">
    <source>
        <dbReference type="Proteomes" id="UP001589836"/>
    </source>
</evidence>
<name>A0ABV6LU46_9BACI</name>
<dbReference type="Proteomes" id="UP001589836">
    <property type="component" value="Unassembled WGS sequence"/>
</dbReference>